<accession>A0A8S5QJY3</accession>
<sequence>MAAPEGYNALGKIGISYKGEYASNTAYERLDAVAHNGSTYLAIKDAPDGAPRDDKLNWIYLAKGFSGDIGDSEIAFTEAENRENINTGESVKTVFGKIKKFFADLTAPAFAQMITSKDDLLATKATGYVPDAKAVADAVTDVTGNLNGLKFASILTSVTLLAANKQSFLGSLSDFGLPNNANVFGVFANCDWAVNVRFASNSKFYVYQIANVSHDAVFTLNFIVAYK</sequence>
<organism evidence="1">
    <name type="scientific">Siphoviridae sp. ctk4d14</name>
    <dbReference type="NCBI Taxonomy" id="2825639"/>
    <lineage>
        <taxon>Viruses</taxon>
        <taxon>Duplodnaviria</taxon>
        <taxon>Heunggongvirae</taxon>
        <taxon>Uroviricota</taxon>
        <taxon>Caudoviricetes</taxon>
    </lineage>
</organism>
<evidence type="ECO:0000313" key="1">
    <source>
        <dbReference type="EMBL" id="DAE19131.1"/>
    </source>
</evidence>
<dbReference type="EMBL" id="BK015667">
    <property type="protein sequence ID" value="DAE19131.1"/>
    <property type="molecule type" value="Genomic_DNA"/>
</dbReference>
<protein>
    <submittedName>
        <fullName evidence="1">Uncharacterized protein</fullName>
    </submittedName>
</protein>
<reference evidence="1" key="1">
    <citation type="journal article" date="2021" name="Proc. Natl. Acad. Sci. U.S.A.">
        <title>A Catalog of Tens of Thousands of Viruses from Human Metagenomes Reveals Hidden Associations with Chronic Diseases.</title>
        <authorList>
            <person name="Tisza M.J."/>
            <person name="Buck C.B."/>
        </authorList>
    </citation>
    <scope>NUCLEOTIDE SEQUENCE</scope>
    <source>
        <strain evidence="1">Ctk4d14</strain>
    </source>
</reference>
<name>A0A8S5QJY3_9CAUD</name>
<proteinExistence type="predicted"/>